<dbReference type="Pfam" id="PF09585">
    <property type="entry name" value="Lin0512_fam"/>
    <property type="match status" value="1"/>
</dbReference>
<evidence type="ECO:0000256" key="1">
    <source>
        <dbReference type="ARBA" id="ARBA00022741"/>
    </source>
</evidence>
<accession>A0A222E5F4</accession>
<protein>
    <submittedName>
        <fullName evidence="3">Uncharacterized protein</fullName>
    </submittedName>
</protein>
<organism evidence="3 4">
    <name type="scientific">Antarctobacter heliothermus</name>
    <dbReference type="NCBI Taxonomy" id="74033"/>
    <lineage>
        <taxon>Bacteria</taxon>
        <taxon>Pseudomonadati</taxon>
        <taxon>Pseudomonadota</taxon>
        <taxon>Alphaproteobacteria</taxon>
        <taxon>Rhodobacterales</taxon>
        <taxon>Roseobacteraceae</taxon>
        <taxon>Antarctobacter</taxon>
    </lineage>
</organism>
<keyword evidence="4" id="KW-1185">Reference proteome</keyword>
<sequence length="105" mass="10918">MTQRMIVQMGMGIGGTVALAAERAVADALARAQIHVDVPFTVRLTLGVPEAAQMDPSDLARAFSTPDLEVHVVAGGMQVPQPAGDALIVVGAAIERFPLTEPVTD</sequence>
<dbReference type="KEGG" id="aht:ANTHELSMS3_02782"/>
<evidence type="ECO:0000313" key="3">
    <source>
        <dbReference type="EMBL" id="ASP21437.1"/>
    </source>
</evidence>
<dbReference type="EMBL" id="CP022540">
    <property type="protein sequence ID" value="ASP21437.1"/>
    <property type="molecule type" value="Genomic_DNA"/>
</dbReference>
<dbReference type="AlphaFoldDB" id="A0A222E5F4"/>
<name>A0A222E5F4_9RHOB</name>
<gene>
    <name evidence="3" type="ORF">ANTHELSMS3_02782</name>
</gene>
<reference evidence="3 4" key="1">
    <citation type="submission" date="2017-07" db="EMBL/GenBank/DDBJ databases">
        <title>Genome Sequence of Antarctobacter heliothermus Strain SMS3 Isolated from a culture of the Diatom Skeletonema marinoi.</title>
        <authorList>
            <person name="Topel M."/>
            <person name="Pinder M.I.M."/>
            <person name="Johansson O.N."/>
            <person name="Kourtchenko O."/>
            <person name="Godhe A."/>
            <person name="Clarke A.K."/>
        </authorList>
    </citation>
    <scope>NUCLEOTIDE SEQUENCE [LARGE SCALE GENOMIC DNA]</scope>
    <source>
        <strain evidence="3 4">SMS3</strain>
    </source>
</reference>
<dbReference type="Gene3D" id="3.30.1330.20">
    <property type="entry name" value="Tubulin/FtsZ, C-terminal domain"/>
    <property type="match status" value="1"/>
</dbReference>
<dbReference type="Proteomes" id="UP000203589">
    <property type="component" value="Chromosome"/>
</dbReference>
<proteinExistence type="predicted"/>
<dbReference type="RefSeq" id="WP_094035352.1">
    <property type="nucleotide sequence ID" value="NZ_CP022540.1"/>
</dbReference>
<dbReference type="GO" id="GO:0005525">
    <property type="term" value="F:GTP binding"/>
    <property type="evidence" value="ECO:0007669"/>
    <property type="project" value="UniProtKB-KW"/>
</dbReference>
<evidence type="ECO:0000256" key="2">
    <source>
        <dbReference type="ARBA" id="ARBA00023134"/>
    </source>
</evidence>
<evidence type="ECO:0000313" key="4">
    <source>
        <dbReference type="Proteomes" id="UP000203589"/>
    </source>
</evidence>
<dbReference type="InterPro" id="IPR037103">
    <property type="entry name" value="Tubulin/FtsZ-like_C"/>
</dbReference>
<keyword evidence="2" id="KW-0342">GTP-binding</keyword>
<dbReference type="InterPro" id="IPR011719">
    <property type="entry name" value="CHP02058"/>
</dbReference>
<keyword evidence="1" id="KW-0547">Nucleotide-binding</keyword>
<dbReference type="OrthoDB" id="6165729at2"/>